<evidence type="ECO:0008006" key="4">
    <source>
        <dbReference type="Google" id="ProtNLM"/>
    </source>
</evidence>
<feature type="transmembrane region" description="Helical" evidence="1">
    <location>
        <begin position="106"/>
        <end position="127"/>
    </location>
</feature>
<evidence type="ECO:0000256" key="1">
    <source>
        <dbReference type="SAM" id="Phobius"/>
    </source>
</evidence>
<evidence type="ECO:0000313" key="2">
    <source>
        <dbReference type="EMBL" id="MBT2135565.1"/>
    </source>
</evidence>
<dbReference type="RefSeq" id="WP_214537264.1">
    <property type="nucleotide sequence ID" value="NZ_JAHFVK010000002.1"/>
</dbReference>
<dbReference type="Proteomes" id="UP000811255">
    <property type="component" value="Unassembled WGS sequence"/>
</dbReference>
<name>A0ABS5W744_9SPHN</name>
<keyword evidence="1" id="KW-0812">Transmembrane</keyword>
<dbReference type="EMBL" id="JAHFVK010000002">
    <property type="protein sequence ID" value="MBT2135565.1"/>
    <property type="molecule type" value="Genomic_DNA"/>
</dbReference>
<keyword evidence="1" id="KW-0472">Membrane</keyword>
<keyword evidence="3" id="KW-1185">Reference proteome</keyword>
<protein>
    <recommendedName>
        <fullName evidence="4">DoxX family protein</fullName>
    </recommendedName>
</protein>
<reference evidence="2 3" key="1">
    <citation type="submission" date="2021-05" db="EMBL/GenBank/DDBJ databases">
        <title>Croceibacterium sp. LX-88 genome sequence.</title>
        <authorList>
            <person name="Luo X."/>
        </authorList>
    </citation>
    <scope>NUCLEOTIDE SEQUENCE [LARGE SCALE GENOMIC DNA]</scope>
    <source>
        <strain evidence="2 3">LX-88</strain>
    </source>
</reference>
<sequence>MRDQVWSRPETVTEAQLSFPYPERAPAHLWLVGLALVLWNGWGVAIAVAAQTSRMPVVDAVTTAYFEAQPLWFVLLADIGPFAGLAGAVALLLQSRWALPLFVTQLAVLALANFYELAIGTSLLLSVPEARGATGVLAILLLAQIAYVHFQKRRGRLN</sequence>
<keyword evidence="1" id="KW-1133">Transmembrane helix</keyword>
<feature type="transmembrane region" description="Helical" evidence="1">
    <location>
        <begin position="133"/>
        <end position="150"/>
    </location>
</feature>
<proteinExistence type="predicted"/>
<organism evidence="2 3">
    <name type="scientific">Croceibacterium selenioxidans</name>
    <dbReference type="NCBI Taxonomy" id="2838833"/>
    <lineage>
        <taxon>Bacteria</taxon>
        <taxon>Pseudomonadati</taxon>
        <taxon>Pseudomonadota</taxon>
        <taxon>Alphaproteobacteria</taxon>
        <taxon>Sphingomonadales</taxon>
        <taxon>Erythrobacteraceae</taxon>
        <taxon>Croceibacterium</taxon>
    </lineage>
</organism>
<gene>
    <name evidence="2" type="ORF">KK137_14600</name>
</gene>
<feature type="transmembrane region" description="Helical" evidence="1">
    <location>
        <begin position="70"/>
        <end position="94"/>
    </location>
</feature>
<evidence type="ECO:0000313" key="3">
    <source>
        <dbReference type="Proteomes" id="UP000811255"/>
    </source>
</evidence>
<accession>A0ABS5W744</accession>
<comment type="caution">
    <text evidence="2">The sequence shown here is derived from an EMBL/GenBank/DDBJ whole genome shotgun (WGS) entry which is preliminary data.</text>
</comment>
<feature type="transmembrane region" description="Helical" evidence="1">
    <location>
        <begin position="29"/>
        <end position="50"/>
    </location>
</feature>